<dbReference type="EMBL" id="JBBMQU010000046">
    <property type="protein sequence ID" value="MEM5552679.1"/>
    <property type="molecule type" value="Genomic_DNA"/>
</dbReference>
<gene>
    <name evidence="15" type="ORF">WNY63_18325</name>
</gene>
<dbReference type="Gene3D" id="2.170.130.10">
    <property type="entry name" value="TonB-dependent receptor, plug domain"/>
    <property type="match status" value="1"/>
</dbReference>
<evidence type="ECO:0000313" key="15">
    <source>
        <dbReference type="EMBL" id="MEM5552679.1"/>
    </source>
</evidence>
<evidence type="ECO:0000256" key="11">
    <source>
        <dbReference type="RuleBase" id="RU003357"/>
    </source>
</evidence>
<name>A0ABU9U6K8_9GAMM</name>
<dbReference type="PROSITE" id="PS52016">
    <property type="entry name" value="TONB_DEPENDENT_REC_3"/>
    <property type="match status" value="1"/>
</dbReference>
<evidence type="ECO:0000256" key="7">
    <source>
        <dbReference type="ARBA" id="ARBA00023136"/>
    </source>
</evidence>
<evidence type="ECO:0000256" key="12">
    <source>
        <dbReference type="SAM" id="SignalP"/>
    </source>
</evidence>
<sequence>MTRENQMLNSKVSKAVRIAIAFGAASTAAFSASSFAAEDKSVKKVERIQVTGSRITRTDMEGASPVVTITNEQMTSLGFHSVQDVLENITAVTGALTTQSIHGFTPAASSVSLRNAGANRTLTLVNGKRLVQYPKASGGTSTFQNTGNLPTEAIARIDILTAGASAIYGADAVGGVINVILKDNFEGVAAKVKSTGYTEGGGATNQFAFSAGVSSDKLNVSLFLEYEDSEVIRASDREEFGVHTDKVPWTERSNYSSYGARISGPFNYTLPKDECNASGFFFDDANSRCGFDRSSMRDLKPATTKGIALTTFNYQISDEHELYGRFQYSRGTSERSIEAMGINDVKVTIAGDKATMSLDTDSKTFDKSTFWGGQFASADFVDGKYTVIRRLHEFGPRGNETTSTDHGFNLGLQGELSADVTYQFEWAYNNATVDVLSETYATRKGMFEFLSAGDNGFNLLKPFSAEDVASVAYVPFENNKSSQNNFSFNISGTAMELPAGAIDYSAGVEYTKQSFATNSDTESKKGAILTTGGSSGKGERDFTSVYTEMRADVTETLVLNAALRFDDYSDFGSNVTPQVSLEYRPTDDFLIRATYADVFRAPDMQRVYGDPSNGFATVIDFKRCEELGGTPGTELAGYTECHEHHIASTTGGNKNLKAEKGHSINLGLVYGTESFDATIDVWEWELDDMVDSVSSTRIAKEYATYEDNITRDAAGSIVSVNATAQNLSFSNVSGIDFDTGYRFDFNDLGTLRFGLRGTYLLNSESQLDSTSPVRDELKDYGLLPEFKLNASAVWNLEDIKISIFARHTDGVAGANYNSLKDSTTNKANGGDITVASHTVWNASVKYIYSENVNVLVGSSNIFNKGPNADFSDASWPHYPRGLYNANGRSVYAQLDVKF</sequence>
<comment type="similarity">
    <text evidence="9 11">Belongs to the TonB-dependent receptor family.</text>
</comment>
<accession>A0ABU9U6K8</accession>
<evidence type="ECO:0000256" key="5">
    <source>
        <dbReference type="ARBA" id="ARBA00022729"/>
    </source>
</evidence>
<keyword evidence="2 9" id="KW-0813">Transport</keyword>
<dbReference type="InterPro" id="IPR012910">
    <property type="entry name" value="Plug_dom"/>
</dbReference>
<evidence type="ECO:0000313" key="16">
    <source>
        <dbReference type="Proteomes" id="UP001388366"/>
    </source>
</evidence>
<dbReference type="InterPro" id="IPR037066">
    <property type="entry name" value="Plug_dom_sf"/>
</dbReference>
<reference evidence="15 16" key="1">
    <citation type="submission" date="2024-03" db="EMBL/GenBank/DDBJ databases">
        <title>Community enrichment and isolation of bacterial strains for fucoidan degradation.</title>
        <authorList>
            <person name="Sichert A."/>
        </authorList>
    </citation>
    <scope>NUCLEOTIDE SEQUENCE [LARGE SCALE GENOMIC DNA]</scope>
    <source>
        <strain evidence="15 16">AS81</strain>
    </source>
</reference>
<dbReference type="InterPro" id="IPR036942">
    <property type="entry name" value="Beta-barrel_TonB_sf"/>
</dbReference>
<keyword evidence="16" id="KW-1185">Reference proteome</keyword>
<evidence type="ECO:0000256" key="2">
    <source>
        <dbReference type="ARBA" id="ARBA00022448"/>
    </source>
</evidence>
<feature type="domain" description="TonB-dependent receptor-like beta-barrel" evidence="13">
    <location>
        <begin position="359"/>
        <end position="854"/>
    </location>
</feature>
<feature type="short sequence motif" description="TonB C-terminal box" evidence="10">
    <location>
        <begin position="881"/>
        <end position="898"/>
    </location>
</feature>
<evidence type="ECO:0000259" key="13">
    <source>
        <dbReference type="Pfam" id="PF00593"/>
    </source>
</evidence>
<protein>
    <submittedName>
        <fullName evidence="15">TonB-dependent receptor</fullName>
    </submittedName>
</protein>
<evidence type="ECO:0000256" key="3">
    <source>
        <dbReference type="ARBA" id="ARBA00022452"/>
    </source>
</evidence>
<feature type="chain" id="PRO_5046907096" evidence="12">
    <location>
        <begin position="37"/>
        <end position="898"/>
    </location>
</feature>
<evidence type="ECO:0000256" key="8">
    <source>
        <dbReference type="ARBA" id="ARBA00023237"/>
    </source>
</evidence>
<evidence type="ECO:0000256" key="9">
    <source>
        <dbReference type="PROSITE-ProRule" id="PRU01360"/>
    </source>
</evidence>
<dbReference type="PROSITE" id="PS01156">
    <property type="entry name" value="TONB_DEPENDENT_REC_2"/>
    <property type="match status" value="1"/>
</dbReference>
<dbReference type="Gene3D" id="2.40.170.20">
    <property type="entry name" value="TonB-dependent receptor, beta-barrel domain"/>
    <property type="match status" value="1"/>
</dbReference>
<evidence type="ECO:0000256" key="1">
    <source>
        <dbReference type="ARBA" id="ARBA00004571"/>
    </source>
</evidence>
<dbReference type="InterPro" id="IPR000531">
    <property type="entry name" value="Beta-barrel_TonB"/>
</dbReference>
<dbReference type="Proteomes" id="UP001388366">
    <property type="component" value="Unassembled WGS sequence"/>
</dbReference>
<dbReference type="InterPro" id="IPR010917">
    <property type="entry name" value="TonB_rcpt_CS"/>
</dbReference>
<dbReference type="PANTHER" id="PTHR47234">
    <property type="match status" value="1"/>
</dbReference>
<dbReference type="RefSeq" id="WP_342884496.1">
    <property type="nucleotide sequence ID" value="NZ_JBBMQU010000046.1"/>
</dbReference>
<keyword evidence="5 12" id="KW-0732">Signal</keyword>
<evidence type="ECO:0000256" key="10">
    <source>
        <dbReference type="PROSITE-ProRule" id="PRU10144"/>
    </source>
</evidence>
<keyword evidence="15" id="KW-0675">Receptor</keyword>
<dbReference type="PANTHER" id="PTHR47234:SF1">
    <property type="entry name" value="TONB-DEPENDENT RECEPTOR"/>
    <property type="match status" value="1"/>
</dbReference>
<evidence type="ECO:0000256" key="4">
    <source>
        <dbReference type="ARBA" id="ARBA00022692"/>
    </source>
</evidence>
<keyword evidence="8 9" id="KW-0998">Cell outer membrane</keyword>
<evidence type="ECO:0000259" key="14">
    <source>
        <dbReference type="Pfam" id="PF07715"/>
    </source>
</evidence>
<keyword evidence="3 9" id="KW-1134">Transmembrane beta strand</keyword>
<dbReference type="Pfam" id="PF00593">
    <property type="entry name" value="TonB_dep_Rec_b-barrel"/>
    <property type="match status" value="1"/>
</dbReference>
<keyword evidence="4 9" id="KW-0812">Transmembrane</keyword>
<keyword evidence="6 11" id="KW-0798">TonB box</keyword>
<dbReference type="Pfam" id="PF07715">
    <property type="entry name" value="Plug"/>
    <property type="match status" value="1"/>
</dbReference>
<dbReference type="SUPFAM" id="SSF56935">
    <property type="entry name" value="Porins"/>
    <property type="match status" value="1"/>
</dbReference>
<keyword evidence="7 9" id="KW-0472">Membrane</keyword>
<feature type="signal peptide" evidence="12">
    <location>
        <begin position="1"/>
        <end position="36"/>
    </location>
</feature>
<evidence type="ECO:0000256" key="6">
    <source>
        <dbReference type="ARBA" id="ARBA00023077"/>
    </source>
</evidence>
<feature type="domain" description="TonB-dependent receptor plug" evidence="14">
    <location>
        <begin position="60"/>
        <end position="176"/>
    </location>
</feature>
<organism evidence="15 16">
    <name type="scientific">Pseudoalteromonas neustonica</name>
    <dbReference type="NCBI Taxonomy" id="1840331"/>
    <lineage>
        <taxon>Bacteria</taxon>
        <taxon>Pseudomonadati</taxon>
        <taxon>Pseudomonadota</taxon>
        <taxon>Gammaproteobacteria</taxon>
        <taxon>Alteromonadales</taxon>
        <taxon>Pseudoalteromonadaceae</taxon>
        <taxon>Pseudoalteromonas</taxon>
    </lineage>
</organism>
<dbReference type="InterPro" id="IPR039426">
    <property type="entry name" value="TonB-dep_rcpt-like"/>
</dbReference>
<comment type="subcellular location">
    <subcellularLocation>
        <location evidence="1 9">Cell outer membrane</location>
        <topology evidence="1 9">Multi-pass membrane protein</topology>
    </subcellularLocation>
</comment>
<comment type="caution">
    <text evidence="15">The sequence shown here is derived from an EMBL/GenBank/DDBJ whole genome shotgun (WGS) entry which is preliminary data.</text>
</comment>
<proteinExistence type="inferred from homology"/>